<dbReference type="InterPro" id="IPR045192">
    <property type="entry name" value="AP180-like"/>
</dbReference>
<evidence type="ECO:0000256" key="2">
    <source>
        <dbReference type="SAM" id="Phobius"/>
    </source>
</evidence>
<dbReference type="GO" id="GO:0048268">
    <property type="term" value="P:clathrin coat assembly"/>
    <property type="evidence" value="ECO:0007669"/>
    <property type="project" value="InterPro"/>
</dbReference>
<dbReference type="InParanoid" id="Q22YX9"/>
<feature type="region of interest" description="Disordered" evidence="1">
    <location>
        <begin position="578"/>
        <end position="608"/>
    </location>
</feature>
<dbReference type="PANTHER" id="PTHR22951">
    <property type="entry name" value="CLATHRIN ASSEMBLY PROTEIN"/>
    <property type="match status" value="1"/>
</dbReference>
<dbReference type="KEGG" id="tet:TTHERM_00120920"/>
<dbReference type="eggNOG" id="ENOG502SNEU">
    <property type="taxonomic scope" value="Eukaryota"/>
</dbReference>
<proteinExistence type="predicted"/>
<keyword evidence="2" id="KW-1133">Transmembrane helix</keyword>
<accession>Q22YX9</accession>
<dbReference type="Gene3D" id="1.25.40.90">
    <property type="match status" value="1"/>
</dbReference>
<evidence type="ECO:0000256" key="1">
    <source>
        <dbReference type="SAM" id="MobiDB-lite"/>
    </source>
</evidence>
<dbReference type="PANTHER" id="PTHR22951:SF108">
    <property type="entry name" value="ENTH DOMAIN-CONTAINING PROTEIN"/>
    <property type="match status" value="1"/>
</dbReference>
<dbReference type="EMBL" id="GG662798">
    <property type="protein sequence ID" value="EAR90542.2"/>
    <property type="molecule type" value="Genomic_DNA"/>
</dbReference>
<keyword evidence="2 3" id="KW-0812">Transmembrane</keyword>
<reference evidence="4" key="1">
    <citation type="journal article" date="2006" name="PLoS Biol.">
        <title>Macronuclear genome sequence of the ciliate Tetrahymena thermophila, a model eukaryote.</title>
        <authorList>
            <person name="Eisen J.A."/>
            <person name="Coyne R.S."/>
            <person name="Wu M."/>
            <person name="Wu D."/>
            <person name="Thiagarajan M."/>
            <person name="Wortman J.R."/>
            <person name="Badger J.H."/>
            <person name="Ren Q."/>
            <person name="Amedeo P."/>
            <person name="Jones K.M."/>
            <person name="Tallon L.J."/>
            <person name="Delcher A.L."/>
            <person name="Salzberg S.L."/>
            <person name="Silva J.C."/>
            <person name="Haas B.J."/>
            <person name="Majoros W.H."/>
            <person name="Farzad M."/>
            <person name="Carlton J.M."/>
            <person name="Smith R.K. Jr."/>
            <person name="Garg J."/>
            <person name="Pearlman R.E."/>
            <person name="Karrer K.M."/>
            <person name="Sun L."/>
            <person name="Manning G."/>
            <person name="Elde N.C."/>
            <person name="Turkewitz A.P."/>
            <person name="Asai D.J."/>
            <person name="Wilkes D.E."/>
            <person name="Wang Y."/>
            <person name="Cai H."/>
            <person name="Collins K."/>
            <person name="Stewart B.A."/>
            <person name="Lee S.R."/>
            <person name="Wilamowska K."/>
            <person name="Weinberg Z."/>
            <person name="Ruzzo W.L."/>
            <person name="Wloga D."/>
            <person name="Gaertig J."/>
            <person name="Frankel J."/>
            <person name="Tsao C.-C."/>
            <person name="Gorovsky M.A."/>
            <person name="Keeling P.J."/>
            <person name="Waller R.F."/>
            <person name="Patron N.J."/>
            <person name="Cherry J.M."/>
            <person name="Stover N.A."/>
            <person name="Krieger C.J."/>
            <person name="del Toro C."/>
            <person name="Ryder H.F."/>
            <person name="Williamson S.C."/>
            <person name="Barbeau R.A."/>
            <person name="Hamilton E.P."/>
            <person name="Orias E."/>
        </authorList>
    </citation>
    <scope>NUCLEOTIDE SEQUENCE [LARGE SCALE GENOMIC DNA]</scope>
    <source>
        <strain evidence="4">SB210</strain>
    </source>
</reference>
<gene>
    <name evidence="3" type="ORF">TTHERM_00120920</name>
</gene>
<dbReference type="HOGENOM" id="CLU_370298_0_0_1"/>
<feature type="transmembrane region" description="Helical" evidence="2">
    <location>
        <begin position="206"/>
        <end position="230"/>
    </location>
</feature>
<keyword evidence="2" id="KW-0472">Membrane</keyword>
<dbReference type="GeneID" id="7845737"/>
<dbReference type="Proteomes" id="UP000009168">
    <property type="component" value="Unassembled WGS sequence"/>
</dbReference>
<dbReference type="AlphaFoldDB" id="Q22YX9"/>
<evidence type="ECO:0000313" key="3">
    <source>
        <dbReference type="EMBL" id="EAR90542.2"/>
    </source>
</evidence>
<organism evidence="3 4">
    <name type="scientific">Tetrahymena thermophila (strain SB210)</name>
    <dbReference type="NCBI Taxonomy" id="312017"/>
    <lineage>
        <taxon>Eukaryota</taxon>
        <taxon>Sar</taxon>
        <taxon>Alveolata</taxon>
        <taxon>Ciliophora</taxon>
        <taxon>Intramacronucleata</taxon>
        <taxon>Oligohymenophorea</taxon>
        <taxon>Hymenostomatida</taxon>
        <taxon>Tetrahymenina</taxon>
        <taxon>Tetrahymenidae</taxon>
        <taxon>Tetrahymena</taxon>
    </lineage>
</organism>
<evidence type="ECO:0000313" key="4">
    <source>
        <dbReference type="Proteomes" id="UP000009168"/>
    </source>
</evidence>
<name>Q22YX9_TETTS</name>
<dbReference type="GO" id="GO:0072583">
    <property type="term" value="P:clathrin-dependent endocytosis"/>
    <property type="evidence" value="ECO:0007669"/>
    <property type="project" value="InterPro"/>
</dbReference>
<sequence length="741" mass="87526">MIVGCFRGCFSFNAETTFEKARLQATYSGDYEPPAESDIQQILQTLAGNDPETRPDVAFQLIQSKMQYSESKNQWNYLVKNLIILDRCVEDRSFVNDIATIHILHVENFKDPDPRNSIIKIDGFIRKYFQYIKMKSKLYAKKNSSFNVNKREKRQYFLSIPTDKIFFEMGEALALFQFMIDLVRTNTDPLKRVSKRGYLEYKLNQYVFHLMLYTMLNLYTTMFIVISVLLERLTEQTLDEANKTKDYYMKFLKCNEQFSQFVDDHKFIKGYQEIKPGDFYQPNRNTLQVIQDWIQLLDSRKNMQDPDAVVIQIDQDVNLPKIIIDKVVKYPVKTNNQVNFLGEDENCVYIKQANSELRPCQQQMNESDSVDGGIFRLDKQDSITTGVFPNVDDLEKFSIFNSQRLSDETNTRFQFGKNTKNSTKFLENANTGFCKDFFQVYKNEYSSSFSKNSKYLTQQLYTNKFEKCNLLEQYFEKSFQNTVSFMINDRLTTHIDASIKQLPNFEEQMFFDFKNEYSVVEPMHYIYDDSKIKYQPEQVKQKEVQSQMKIQDVYTIQGADTTKASELLAQIMTKNESYNDKTEENSQFKTSPYKSLSSSQKQENQYQLSPLKENQEQEYAFVPSPINNHVKEDNKQNQIDYKIFYNNDEEQNGLYTQQNSSHQKDEPRYQDQEYQHNNLSDQNYAHNQADDSTNILSSSRKFSNEIIKNNNQEETYDHEIHYENYQNNNEHTVAAETNQNY</sequence>
<protein>
    <submittedName>
        <fullName evidence="3">Transmembrane protein, putative</fullName>
    </submittedName>
</protein>
<dbReference type="RefSeq" id="XP_001010787.2">
    <property type="nucleotide sequence ID" value="XM_001010787.2"/>
</dbReference>
<keyword evidence="4" id="KW-1185">Reference proteome</keyword>
<dbReference type="InterPro" id="IPR008942">
    <property type="entry name" value="ENTH_VHS"/>
</dbReference>
<dbReference type="SUPFAM" id="SSF89009">
    <property type="entry name" value="GAT-like domain"/>
    <property type="match status" value="1"/>
</dbReference>
<feature type="compositionally biased region" description="Polar residues" evidence="1">
    <location>
        <begin position="587"/>
        <end position="608"/>
    </location>
</feature>
<dbReference type="OrthoDB" id="296218at2759"/>